<dbReference type="CDD" id="cd03587">
    <property type="entry name" value="SOCS"/>
    <property type="match status" value="1"/>
</dbReference>
<keyword evidence="1" id="KW-0341">Growth regulation</keyword>
<keyword evidence="2" id="KW-0734">Signal transduction inhibitor</keyword>
<evidence type="ECO:0000313" key="8">
    <source>
        <dbReference type="EMBL" id="KAK9496829.1"/>
    </source>
</evidence>
<dbReference type="GO" id="GO:0005942">
    <property type="term" value="C:phosphatidylinositol 3-kinase complex"/>
    <property type="evidence" value="ECO:0007669"/>
    <property type="project" value="TreeGrafter"/>
</dbReference>
<dbReference type="EMBL" id="JAPXFL010000048">
    <property type="protein sequence ID" value="KAK9496829.1"/>
    <property type="molecule type" value="Genomic_DNA"/>
</dbReference>
<dbReference type="GO" id="GO:0046854">
    <property type="term" value="P:phosphatidylinositol phosphate biosynthetic process"/>
    <property type="evidence" value="ECO:0007669"/>
    <property type="project" value="TreeGrafter"/>
</dbReference>
<dbReference type="InterPro" id="IPR000980">
    <property type="entry name" value="SH2"/>
</dbReference>
<dbReference type="PROSITE" id="PS50225">
    <property type="entry name" value="SOCS"/>
    <property type="match status" value="1"/>
</dbReference>
<dbReference type="PROSITE" id="PS50001">
    <property type="entry name" value="SH2"/>
    <property type="match status" value="1"/>
</dbReference>
<reference evidence="8 9" key="1">
    <citation type="submission" date="2022-12" db="EMBL/GenBank/DDBJ databases">
        <title>Chromosome-level genome assembly of true bugs.</title>
        <authorList>
            <person name="Ma L."/>
            <person name="Li H."/>
        </authorList>
    </citation>
    <scope>NUCLEOTIDE SEQUENCE [LARGE SCALE GENOMIC DNA]</scope>
    <source>
        <strain evidence="8">Lab_2022b</strain>
    </source>
</reference>
<organism evidence="8 9">
    <name type="scientific">Rhynocoris fuscipes</name>
    <dbReference type="NCBI Taxonomy" id="488301"/>
    <lineage>
        <taxon>Eukaryota</taxon>
        <taxon>Metazoa</taxon>
        <taxon>Ecdysozoa</taxon>
        <taxon>Arthropoda</taxon>
        <taxon>Hexapoda</taxon>
        <taxon>Insecta</taxon>
        <taxon>Pterygota</taxon>
        <taxon>Neoptera</taxon>
        <taxon>Paraneoptera</taxon>
        <taxon>Hemiptera</taxon>
        <taxon>Heteroptera</taxon>
        <taxon>Panheteroptera</taxon>
        <taxon>Cimicomorpha</taxon>
        <taxon>Reduviidae</taxon>
        <taxon>Harpactorinae</taxon>
        <taxon>Harpactorini</taxon>
        <taxon>Rhynocoris</taxon>
    </lineage>
</organism>
<dbReference type="Gene3D" id="3.30.505.10">
    <property type="entry name" value="SH2 domain"/>
    <property type="match status" value="1"/>
</dbReference>
<evidence type="ECO:0000256" key="1">
    <source>
        <dbReference type="ARBA" id="ARBA00022604"/>
    </source>
</evidence>
<dbReference type="GO" id="GO:0035556">
    <property type="term" value="P:intracellular signal transduction"/>
    <property type="evidence" value="ECO:0007669"/>
    <property type="project" value="InterPro"/>
</dbReference>
<keyword evidence="3" id="KW-0833">Ubl conjugation pathway</keyword>
<dbReference type="SMART" id="SM00253">
    <property type="entry name" value="SOCS"/>
    <property type="match status" value="1"/>
</dbReference>
<dbReference type="SUPFAM" id="SSF55550">
    <property type="entry name" value="SH2 domain"/>
    <property type="match status" value="1"/>
</dbReference>
<comment type="caution">
    <text evidence="8">The sequence shown here is derived from an EMBL/GenBank/DDBJ whole genome shotgun (WGS) entry which is preliminary data.</text>
</comment>
<dbReference type="InterPro" id="IPR036036">
    <property type="entry name" value="SOCS_box-like_dom_sf"/>
</dbReference>
<dbReference type="GO" id="GO:0009968">
    <property type="term" value="P:negative regulation of signal transduction"/>
    <property type="evidence" value="ECO:0007669"/>
    <property type="project" value="UniProtKB-KW"/>
</dbReference>
<dbReference type="SMART" id="SM00252">
    <property type="entry name" value="SH2"/>
    <property type="match status" value="1"/>
</dbReference>
<dbReference type="Pfam" id="PF00017">
    <property type="entry name" value="SH2"/>
    <property type="match status" value="1"/>
</dbReference>
<evidence type="ECO:0000259" key="6">
    <source>
        <dbReference type="PROSITE" id="PS50001"/>
    </source>
</evidence>
<feature type="domain" description="SH2" evidence="6">
    <location>
        <begin position="91"/>
        <end position="213"/>
    </location>
</feature>
<dbReference type="Pfam" id="PF07525">
    <property type="entry name" value="SOCS_box"/>
    <property type="match status" value="1"/>
</dbReference>
<dbReference type="GO" id="GO:0046935">
    <property type="term" value="F:1-phosphatidylinositol-3-kinase regulator activity"/>
    <property type="evidence" value="ECO:0007669"/>
    <property type="project" value="TreeGrafter"/>
</dbReference>
<keyword evidence="4 5" id="KW-0727">SH2 domain</keyword>
<dbReference type="PANTHER" id="PTHR10155">
    <property type="entry name" value="PHOSPHATIDYLINOSITOL 3-KINASE REGULATORY SUBUNIT"/>
    <property type="match status" value="1"/>
</dbReference>
<protein>
    <recommendedName>
        <fullName evidence="10">Cytokine-inducible SH2-containing protein</fullName>
    </recommendedName>
</protein>
<dbReference type="InterPro" id="IPR036860">
    <property type="entry name" value="SH2_dom_sf"/>
</dbReference>
<dbReference type="Proteomes" id="UP001461498">
    <property type="component" value="Unassembled WGS sequence"/>
</dbReference>
<dbReference type="InterPro" id="IPR001496">
    <property type="entry name" value="SOCS_box"/>
</dbReference>
<sequence length="260" mass="29797">MTLTLPRNKEEVLHKGSGLVMLTSCPRCQHTFRAPCCGLPSPEPSPSLPLTFILPSPPINPKPNRQLSPHRPEIDLERLTSTLKCLRISGWYYEGVNWQESISLLSSTKPGTFLVRDSSDPRYLFSLSIQRATNGPTSVRIHYRDGYFRLDAEPSLVPAIPLFDCVVKLIEYYVYMSSDTNRTDSRNNHHQNEQVLLDRTGQKYYHILLKTPLYQRTKFPSLQHLARLKVNSMLKNGSTVPKLNIPVVLKQYLLEYPYTL</sequence>
<dbReference type="PANTHER" id="PTHR10155:SF16">
    <property type="entry name" value="SUPPRESSOR OF CYTOKINE SIGNALING 2"/>
    <property type="match status" value="1"/>
</dbReference>
<accession>A0AAW1CHJ3</accession>
<dbReference type="AlphaFoldDB" id="A0AAW1CHJ3"/>
<dbReference type="SUPFAM" id="SSF158235">
    <property type="entry name" value="SOCS box-like"/>
    <property type="match status" value="1"/>
</dbReference>
<evidence type="ECO:0000256" key="4">
    <source>
        <dbReference type="ARBA" id="ARBA00022999"/>
    </source>
</evidence>
<gene>
    <name evidence="8" type="ORF">O3M35_012936</name>
</gene>
<dbReference type="CDD" id="cd09923">
    <property type="entry name" value="SH2_SOCS_family"/>
    <property type="match status" value="1"/>
</dbReference>
<dbReference type="SMART" id="SM00969">
    <property type="entry name" value="SOCS_box"/>
    <property type="match status" value="1"/>
</dbReference>
<feature type="domain" description="SOCS box" evidence="7">
    <location>
        <begin position="208"/>
        <end position="259"/>
    </location>
</feature>
<evidence type="ECO:0000313" key="9">
    <source>
        <dbReference type="Proteomes" id="UP001461498"/>
    </source>
</evidence>
<name>A0AAW1CHJ3_9HEMI</name>
<evidence type="ECO:0008006" key="10">
    <source>
        <dbReference type="Google" id="ProtNLM"/>
    </source>
</evidence>
<keyword evidence="9" id="KW-1185">Reference proteome</keyword>
<evidence type="ECO:0000256" key="3">
    <source>
        <dbReference type="ARBA" id="ARBA00022786"/>
    </source>
</evidence>
<evidence type="ECO:0000259" key="7">
    <source>
        <dbReference type="PROSITE" id="PS50225"/>
    </source>
</evidence>
<evidence type="ECO:0000256" key="5">
    <source>
        <dbReference type="PROSITE-ProRule" id="PRU00191"/>
    </source>
</evidence>
<evidence type="ECO:0000256" key="2">
    <source>
        <dbReference type="ARBA" id="ARBA00022700"/>
    </source>
</evidence>
<proteinExistence type="predicted"/>